<dbReference type="PIRSF" id="PIRSF030802">
    <property type="entry name" value="UCP030802"/>
    <property type="match status" value="1"/>
</dbReference>
<dbReference type="GO" id="GO:0003824">
    <property type="term" value="F:catalytic activity"/>
    <property type="evidence" value="ECO:0007669"/>
    <property type="project" value="UniProtKB-ARBA"/>
</dbReference>
<dbReference type="InterPro" id="IPR024197">
    <property type="entry name" value="TPP-like"/>
</dbReference>
<reference evidence="2 3" key="1">
    <citation type="submission" date="2014-07" db="EMBL/GenBank/DDBJ databases">
        <title>Draft genome sequence of Thalassospira profundimaris S25-3-2.</title>
        <authorList>
            <person name="Lai Q."/>
            <person name="Shao Z."/>
        </authorList>
    </citation>
    <scope>NUCLEOTIDE SEQUENCE [LARGE SCALE GENOMIC DNA]</scope>
    <source>
        <strain evidence="2 3">S25-3-2</strain>
    </source>
</reference>
<dbReference type="EMBL" id="JPWH01000007">
    <property type="protein sequence ID" value="RCK50679.1"/>
    <property type="molecule type" value="Genomic_DNA"/>
</dbReference>
<evidence type="ECO:0000313" key="2">
    <source>
        <dbReference type="EMBL" id="RCK50679.1"/>
    </source>
</evidence>
<evidence type="ECO:0000313" key="3">
    <source>
        <dbReference type="Proteomes" id="UP000252517"/>
    </source>
</evidence>
<proteinExistence type="predicted"/>
<dbReference type="OrthoDB" id="8746852at2"/>
<dbReference type="InterPro" id="IPR036412">
    <property type="entry name" value="HAD-like_sf"/>
</dbReference>
<dbReference type="InterPro" id="IPR023214">
    <property type="entry name" value="HAD_sf"/>
</dbReference>
<dbReference type="Pfam" id="PF05116">
    <property type="entry name" value="S6PP"/>
    <property type="match status" value="1"/>
</dbReference>
<comment type="caution">
    <text evidence="2">The sequence shown here is derived from an EMBL/GenBank/DDBJ whole genome shotgun (WGS) entry which is preliminary data.</text>
</comment>
<gene>
    <name evidence="2" type="ORF">TH25_10355</name>
</gene>
<accession>A0A367XB49</accession>
<name>A0A367XB49_9PROT</name>
<dbReference type="SUPFAM" id="SSF56784">
    <property type="entry name" value="HAD-like"/>
    <property type="match status" value="1"/>
</dbReference>
<dbReference type="RefSeq" id="WP_114088251.1">
    <property type="nucleotide sequence ID" value="NZ_JPWH01000007.1"/>
</dbReference>
<dbReference type="Gene3D" id="3.40.50.1000">
    <property type="entry name" value="HAD superfamily/HAD-like"/>
    <property type="match status" value="2"/>
</dbReference>
<dbReference type="AlphaFoldDB" id="A0A367XB49"/>
<dbReference type="InterPro" id="IPR006380">
    <property type="entry name" value="SPP-like_dom"/>
</dbReference>
<evidence type="ECO:0000259" key="1">
    <source>
        <dbReference type="Pfam" id="PF05116"/>
    </source>
</evidence>
<feature type="domain" description="Sucrose phosphatase-like" evidence="1">
    <location>
        <begin position="4"/>
        <end position="221"/>
    </location>
</feature>
<protein>
    <recommendedName>
        <fullName evidence="1">Sucrose phosphatase-like domain-containing protein</fullName>
    </recommendedName>
</protein>
<organism evidence="2 3">
    <name type="scientific">Thalassospira profundimaris</name>
    <dbReference type="NCBI Taxonomy" id="502049"/>
    <lineage>
        <taxon>Bacteria</taxon>
        <taxon>Pseudomonadati</taxon>
        <taxon>Pseudomonadota</taxon>
        <taxon>Alphaproteobacteria</taxon>
        <taxon>Rhodospirillales</taxon>
        <taxon>Thalassospiraceae</taxon>
        <taxon>Thalassospira</taxon>
    </lineage>
</organism>
<dbReference type="Proteomes" id="UP000252517">
    <property type="component" value="Unassembled WGS sequence"/>
</dbReference>
<sequence length="245" mass="27067">MRPVFFSDLDDTVFQTARKMDAPPPPERLAAEALNGSHSYMTAGQDMMIKWLLASTRFIPVTARSSEALARCKLPFADYQICTNGGVILTPEGMPDADWHARMKHEADAVASGLENLMSFMARQTPAGRFRYWIVEDFGVGFYFCVKSNEDARRLDDIDAELCEVARAALVRHRNDNNLSFTPAGISKRGAVQYLAEKLGLDGSSVPVFGMGDSLTDLPFMAACDMLVIPKKSQIAQTKLYPEDG</sequence>